<sequence length="61" mass="7148">EAWVKAKAALMMVVRKRDYNFIAILDKYMEDYQKDLSSNSDSDMNLNPKELMNPHKRKAKG</sequence>
<reference evidence="2" key="1">
    <citation type="submission" date="2021-06" db="EMBL/GenBank/DDBJ databases">
        <authorList>
            <person name="Kallberg Y."/>
            <person name="Tangrot J."/>
            <person name="Rosling A."/>
        </authorList>
    </citation>
    <scope>NUCLEOTIDE SEQUENCE</scope>
    <source>
        <strain evidence="2">IN212</strain>
    </source>
</reference>
<keyword evidence="3" id="KW-1185">Reference proteome</keyword>
<accession>A0A9N9NMT1</accession>
<proteinExistence type="predicted"/>
<feature type="compositionally biased region" description="Low complexity" evidence="1">
    <location>
        <begin position="37"/>
        <end position="47"/>
    </location>
</feature>
<feature type="non-terminal residue" evidence="2">
    <location>
        <position position="61"/>
    </location>
</feature>
<name>A0A9N9NMT1_9GLOM</name>
<dbReference type="EMBL" id="CAJVPZ010034812">
    <property type="protein sequence ID" value="CAG8747653.1"/>
    <property type="molecule type" value="Genomic_DNA"/>
</dbReference>
<organism evidence="2 3">
    <name type="scientific">Racocetra fulgida</name>
    <dbReference type="NCBI Taxonomy" id="60492"/>
    <lineage>
        <taxon>Eukaryota</taxon>
        <taxon>Fungi</taxon>
        <taxon>Fungi incertae sedis</taxon>
        <taxon>Mucoromycota</taxon>
        <taxon>Glomeromycotina</taxon>
        <taxon>Glomeromycetes</taxon>
        <taxon>Diversisporales</taxon>
        <taxon>Gigasporaceae</taxon>
        <taxon>Racocetra</taxon>
    </lineage>
</organism>
<protein>
    <submittedName>
        <fullName evidence="2">3040_t:CDS:1</fullName>
    </submittedName>
</protein>
<evidence type="ECO:0000313" key="3">
    <source>
        <dbReference type="Proteomes" id="UP000789396"/>
    </source>
</evidence>
<gene>
    <name evidence="2" type="ORF">RFULGI_LOCUS13363</name>
</gene>
<comment type="caution">
    <text evidence="2">The sequence shown here is derived from an EMBL/GenBank/DDBJ whole genome shotgun (WGS) entry which is preliminary data.</text>
</comment>
<dbReference type="AlphaFoldDB" id="A0A9N9NMT1"/>
<evidence type="ECO:0000256" key="1">
    <source>
        <dbReference type="SAM" id="MobiDB-lite"/>
    </source>
</evidence>
<evidence type="ECO:0000313" key="2">
    <source>
        <dbReference type="EMBL" id="CAG8747653.1"/>
    </source>
</evidence>
<dbReference type="Proteomes" id="UP000789396">
    <property type="component" value="Unassembled WGS sequence"/>
</dbReference>
<feature type="region of interest" description="Disordered" evidence="1">
    <location>
        <begin position="37"/>
        <end position="61"/>
    </location>
</feature>